<sequence length="101" mass="11456">MYTFYSILLGMLGKLLTTSLTANLQNFVSVNGADRRIQTFYDNSRGVDSEENWPVINMNSSELRQSVKAYSGYVAVDLIFEILKTVVVYFTGWMTISHANE</sequence>
<evidence type="ECO:0000313" key="3">
    <source>
        <dbReference type="Proteomes" id="UP000708208"/>
    </source>
</evidence>
<keyword evidence="3" id="KW-1185">Reference proteome</keyword>
<proteinExistence type="predicted"/>
<feature type="chain" id="PRO_5035217185" description="ABC transmembrane type-1 domain-containing protein" evidence="1">
    <location>
        <begin position="18"/>
        <end position="101"/>
    </location>
</feature>
<accession>A0A8J2Q560</accession>
<reference evidence="2" key="1">
    <citation type="submission" date="2021-06" db="EMBL/GenBank/DDBJ databases">
        <authorList>
            <person name="Hodson N. C."/>
            <person name="Mongue J. A."/>
            <person name="Jaron S. K."/>
        </authorList>
    </citation>
    <scope>NUCLEOTIDE SEQUENCE</scope>
</reference>
<protein>
    <recommendedName>
        <fullName evidence="4">ABC transmembrane type-1 domain-containing protein</fullName>
    </recommendedName>
</protein>
<dbReference type="AlphaFoldDB" id="A0A8J2Q560"/>
<keyword evidence="1" id="KW-0732">Signal</keyword>
<name>A0A8J2Q560_9HEXA</name>
<feature type="signal peptide" evidence="1">
    <location>
        <begin position="1"/>
        <end position="17"/>
    </location>
</feature>
<evidence type="ECO:0000313" key="2">
    <source>
        <dbReference type="EMBL" id="CAG7834196.1"/>
    </source>
</evidence>
<organism evidence="2 3">
    <name type="scientific">Allacma fusca</name>
    <dbReference type="NCBI Taxonomy" id="39272"/>
    <lineage>
        <taxon>Eukaryota</taxon>
        <taxon>Metazoa</taxon>
        <taxon>Ecdysozoa</taxon>
        <taxon>Arthropoda</taxon>
        <taxon>Hexapoda</taxon>
        <taxon>Collembola</taxon>
        <taxon>Symphypleona</taxon>
        <taxon>Sminthuridae</taxon>
        <taxon>Allacma</taxon>
    </lineage>
</organism>
<gene>
    <name evidence="2" type="ORF">AFUS01_LOCUS43724</name>
</gene>
<dbReference type="Proteomes" id="UP000708208">
    <property type="component" value="Unassembled WGS sequence"/>
</dbReference>
<evidence type="ECO:0000256" key="1">
    <source>
        <dbReference type="SAM" id="SignalP"/>
    </source>
</evidence>
<evidence type="ECO:0008006" key="4">
    <source>
        <dbReference type="Google" id="ProtNLM"/>
    </source>
</evidence>
<comment type="caution">
    <text evidence="2">The sequence shown here is derived from an EMBL/GenBank/DDBJ whole genome shotgun (WGS) entry which is preliminary data.</text>
</comment>
<dbReference type="EMBL" id="CAJVCH010570157">
    <property type="protein sequence ID" value="CAG7834196.1"/>
    <property type="molecule type" value="Genomic_DNA"/>
</dbReference>